<protein>
    <submittedName>
        <fullName evidence="1">Uncharacterized protein</fullName>
    </submittedName>
</protein>
<keyword evidence="2" id="KW-1185">Reference proteome</keyword>
<organism evidence="1 2">
    <name type="scientific">Paragemmobacter kunshanensis</name>
    <dbReference type="NCBI Taxonomy" id="2583234"/>
    <lineage>
        <taxon>Bacteria</taxon>
        <taxon>Pseudomonadati</taxon>
        <taxon>Pseudomonadota</taxon>
        <taxon>Alphaproteobacteria</taxon>
        <taxon>Rhodobacterales</taxon>
        <taxon>Paracoccaceae</taxon>
        <taxon>Paragemmobacter</taxon>
    </lineage>
</organism>
<gene>
    <name evidence="1" type="ORF">G5V65_00055</name>
</gene>
<dbReference type="EMBL" id="JAALFE010000001">
    <property type="protein sequence ID" value="NGQ89270.1"/>
    <property type="molecule type" value="Genomic_DNA"/>
</dbReference>
<evidence type="ECO:0000313" key="2">
    <source>
        <dbReference type="Proteomes" id="UP000474758"/>
    </source>
</evidence>
<dbReference type="AlphaFoldDB" id="A0A6M1TN90"/>
<comment type="caution">
    <text evidence="1">The sequence shown here is derived from an EMBL/GenBank/DDBJ whole genome shotgun (WGS) entry which is preliminary data.</text>
</comment>
<dbReference type="RefSeq" id="WP_165046382.1">
    <property type="nucleotide sequence ID" value="NZ_JAALFE010000001.1"/>
</dbReference>
<dbReference type="Proteomes" id="UP000474758">
    <property type="component" value="Unassembled WGS sequence"/>
</dbReference>
<accession>A0A6M1TN90</accession>
<name>A0A6M1TN90_9RHOB</name>
<proteinExistence type="predicted"/>
<evidence type="ECO:0000313" key="1">
    <source>
        <dbReference type="EMBL" id="NGQ89270.1"/>
    </source>
</evidence>
<sequence length="172" mass="19383">MAKKVLVAAIAATVGIAGAGLFYWKATGLTDQSLLLAKCEEVLLDRLRSPATYNRVTATDVERTVALQNDYLYANDKRRALNQIEKNRRDAELKRLHDQKVDRFQATPHDKLSLYFDYDAANAFGTPLRGTARCEAFVLRGRALRDVSMLDPRVDGYTSFEWALDQIEKLGN</sequence>
<reference evidence="1 2" key="1">
    <citation type="submission" date="2020-02" db="EMBL/GenBank/DDBJ databases">
        <title>Rhodobacter translucens sp. nov., a novel bacterium isolated from activated sludge.</title>
        <authorList>
            <person name="Liu J."/>
        </authorList>
    </citation>
    <scope>NUCLEOTIDE SEQUENCE [LARGE SCALE GENOMIC DNA]</scope>
    <source>
        <strain evidence="1 2">HX-7-19</strain>
    </source>
</reference>